<dbReference type="Gene3D" id="3.30.450.20">
    <property type="entry name" value="PAS domain"/>
    <property type="match status" value="2"/>
</dbReference>
<dbReference type="AlphaFoldDB" id="A0A4R2LV45"/>
<dbReference type="Pfam" id="PF00563">
    <property type="entry name" value="EAL"/>
    <property type="match status" value="1"/>
</dbReference>
<dbReference type="SMART" id="SM00086">
    <property type="entry name" value="PAC"/>
    <property type="match status" value="2"/>
</dbReference>
<dbReference type="Pfam" id="PF00072">
    <property type="entry name" value="Response_reg"/>
    <property type="match status" value="1"/>
</dbReference>
<dbReference type="InterPro" id="IPR001610">
    <property type="entry name" value="PAC"/>
</dbReference>
<evidence type="ECO:0000259" key="6">
    <source>
        <dbReference type="PROSITE" id="PS50113"/>
    </source>
</evidence>
<evidence type="ECO:0000313" key="9">
    <source>
        <dbReference type="EMBL" id="TCO83790.1"/>
    </source>
</evidence>
<dbReference type="InterPro" id="IPR035919">
    <property type="entry name" value="EAL_sf"/>
</dbReference>
<evidence type="ECO:0000256" key="3">
    <source>
        <dbReference type="PROSITE-ProRule" id="PRU00169"/>
    </source>
</evidence>
<reference evidence="9 10" key="1">
    <citation type="submission" date="2019-03" db="EMBL/GenBank/DDBJ databases">
        <title>Genomic Encyclopedia of Type Strains, Phase IV (KMG-IV): sequencing the most valuable type-strain genomes for metagenomic binning, comparative biology and taxonomic classification.</title>
        <authorList>
            <person name="Goeker M."/>
        </authorList>
    </citation>
    <scope>NUCLEOTIDE SEQUENCE [LARGE SCALE GENOMIC DNA]</scope>
    <source>
        <strain evidence="9 10">DSM 25287</strain>
    </source>
</reference>
<dbReference type="SMART" id="SM00448">
    <property type="entry name" value="REC"/>
    <property type="match status" value="1"/>
</dbReference>
<dbReference type="Pfam" id="PF00990">
    <property type="entry name" value="GGDEF"/>
    <property type="match status" value="1"/>
</dbReference>
<dbReference type="PROSITE" id="PS50112">
    <property type="entry name" value="PAS"/>
    <property type="match status" value="2"/>
</dbReference>
<dbReference type="CDD" id="cd00130">
    <property type="entry name" value="PAS"/>
    <property type="match status" value="2"/>
</dbReference>
<dbReference type="InterPro" id="IPR001789">
    <property type="entry name" value="Sig_transdc_resp-reg_receiver"/>
</dbReference>
<accession>A0A4R2LV45</accession>
<dbReference type="GO" id="GO:0071111">
    <property type="term" value="F:cyclic-guanylate-specific phosphodiesterase activity"/>
    <property type="evidence" value="ECO:0007669"/>
    <property type="project" value="UniProtKB-EC"/>
</dbReference>
<evidence type="ECO:0000256" key="1">
    <source>
        <dbReference type="ARBA" id="ARBA00012282"/>
    </source>
</evidence>
<dbReference type="PROSITE" id="PS50887">
    <property type="entry name" value="GGDEF"/>
    <property type="match status" value="1"/>
</dbReference>
<evidence type="ECO:0000259" key="7">
    <source>
        <dbReference type="PROSITE" id="PS50883"/>
    </source>
</evidence>
<dbReference type="InterPro" id="IPR043128">
    <property type="entry name" value="Rev_trsase/Diguanyl_cyclase"/>
</dbReference>
<dbReference type="InterPro" id="IPR013767">
    <property type="entry name" value="PAS_fold"/>
</dbReference>
<dbReference type="InterPro" id="IPR012226">
    <property type="entry name" value="Diguanyl_cyclase/Pdiesterase"/>
</dbReference>
<feature type="domain" description="EAL" evidence="7">
    <location>
        <begin position="570"/>
        <end position="824"/>
    </location>
</feature>
<dbReference type="SMART" id="SM00052">
    <property type="entry name" value="EAL"/>
    <property type="match status" value="1"/>
</dbReference>
<dbReference type="NCBIfam" id="TIGR00229">
    <property type="entry name" value="sensory_box"/>
    <property type="match status" value="2"/>
</dbReference>
<feature type="domain" description="PAS" evidence="5">
    <location>
        <begin position="271"/>
        <end position="315"/>
    </location>
</feature>
<sequence>MATAAESLSSPHIVVVDDNPDDRLLVTRGLLRQWPGCHVEAVAEPLALEAALRQAPPDLVITDYQLQWGTGLEVFARVRAAWPDCPVVMFTGTGSEEVAVAALQSGLDDYVLKSPRHYAVLPERVRLVLERARDRTRLAAAQAALAASDARLRSVTDQLREVIFQLDAEGCCQLLSRAWTRITGLPVAECIGRPFDTFVHADDRAAALDRYLALMHGGTDLQRSVLRLLRADGSLRWVEVHARPSSDAEGRVNGLAGTLTDITARHQAEAKLRLYATVFERSADAIYVTDADGTIVAVNQAFSRITGYSAAEAEGCTPRLLKSGHQDRAFYEGLWGDLLRSGHWRGEIWDRRRDGSQFPSWLSLAAVHDEAGATTHFIAIQSDLSERKQAEARIHFLSQHDALTGLPNRALLAERIEQALGVARREGGTVAVLHLDLDRFKVVNDSLGPTAADQLLRGMAERLHLSLRIGDTLARQGGDEFLAVARCRGGAAEATQFARRLLGVVSEPLDAGERDLSLTGSIGISLFPDDGGDADTLLKAAGSALHTVKARGGNGYALHTPELAVQAQERLRLETALRGALDAGEFQLHYQPQLDLASGRLFGVEALLRWQHPEFGHIPPQRFIPLAEETGLIVPIGDWVIARACRDLADWGAQGIAPPRVAVNLSARQFAQPQLFARVKALLEASGLPPGRLEVEITESLLMQDPEATVATLRAFVELGVSVSIDDFGTGYSSLSYLRRFPIHTLKIDRSFVIELGHDASDAAIVSAIIAMAHRLGLQVIAEGVETAAQRDFLAAEGCDAIQGYWLARPMPAAACAEWMRGHDAQAA</sequence>
<dbReference type="InterPro" id="IPR000160">
    <property type="entry name" value="GGDEF_dom"/>
</dbReference>
<dbReference type="EC" id="3.1.4.52" evidence="1"/>
<evidence type="ECO:0000259" key="8">
    <source>
        <dbReference type="PROSITE" id="PS50887"/>
    </source>
</evidence>
<dbReference type="InterPro" id="IPR001633">
    <property type="entry name" value="EAL_dom"/>
</dbReference>
<dbReference type="CDD" id="cd01949">
    <property type="entry name" value="GGDEF"/>
    <property type="match status" value="1"/>
</dbReference>
<dbReference type="GO" id="GO:0006355">
    <property type="term" value="P:regulation of DNA-templated transcription"/>
    <property type="evidence" value="ECO:0007669"/>
    <property type="project" value="InterPro"/>
</dbReference>
<dbReference type="GO" id="GO:0000160">
    <property type="term" value="P:phosphorelay signal transduction system"/>
    <property type="evidence" value="ECO:0007669"/>
    <property type="project" value="InterPro"/>
</dbReference>
<dbReference type="InterPro" id="IPR029787">
    <property type="entry name" value="Nucleotide_cyclase"/>
</dbReference>
<dbReference type="Pfam" id="PF00989">
    <property type="entry name" value="PAS"/>
    <property type="match status" value="1"/>
</dbReference>
<dbReference type="InterPro" id="IPR052155">
    <property type="entry name" value="Biofilm_reg_signaling"/>
</dbReference>
<dbReference type="NCBIfam" id="TIGR00254">
    <property type="entry name" value="GGDEF"/>
    <property type="match status" value="1"/>
</dbReference>
<dbReference type="CDD" id="cd00156">
    <property type="entry name" value="REC"/>
    <property type="match status" value="1"/>
</dbReference>
<organism evidence="9 10">
    <name type="scientific">Plasticicumulans lactativorans</name>
    <dbReference type="NCBI Taxonomy" id="1133106"/>
    <lineage>
        <taxon>Bacteria</taxon>
        <taxon>Pseudomonadati</taxon>
        <taxon>Pseudomonadota</taxon>
        <taxon>Gammaproteobacteria</taxon>
        <taxon>Candidatus Competibacteraceae</taxon>
        <taxon>Plasticicumulans</taxon>
    </lineage>
</organism>
<dbReference type="PROSITE" id="PS50883">
    <property type="entry name" value="EAL"/>
    <property type="match status" value="1"/>
</dbReference>
<evidence type="ECO:0000259" key="4">
    <source>
        <dbReference type="PROSITE" id="PS50110"/>
    </source>
</evidence>
<dbReference type="Gene3D" id="3.30.70.270">
    <property type="match status" value="1"/>
</dbReference>
<dbReference type="Gene3D" id="3.20.20.450">
    <property type="entry name" value="EAL domain"/>
    <property type="match status" value="1"/>
</dbReference>
<dbReference type="SUPFAM" id="SSF141868">
    <property type="entry name" value="EAL domain-like"/>
    <property type="match status" value="1"/>
</dbReference>
<dbReference type="PIRSF" id="PIRSF005925">
    <property type="entry name" value="Dos"/>
    <property type="match status" value="1"/>
</dbReference>
<dbReference type="RefSeq" id="WP_165903976.1">
    <property type="nucleotide sequence ID" value="NZ_SLWY01000001.1"/>
</dbReference>
<dbReference type="FunFam" id="3.20.20.450:FF:000001">
    <property type="entry name" value="Cyclic di-GMP phosphodiesterase yahA"/>
    <property type="match status" value="1"/>
</dbReference>
<dbReference type="EMBL" id="SLWY01000001">
    <property type="protein sequence ID" value="TCO83790.1"/>
    <property type="molecule type" value="Genomic_DNA"/>
</dbReference>
<name>A0A4R2LV45_9GAMM</name>
<dbReference type="Pfam" id="PF13426">
    <property type="entry name" value="PAS_9"/>
    <property type="match status" value="1"/>
</dbReference>
<proteinExistence type="predicted"/>
<comment type="caution">
    <text evidence="9">The sequence shown here is derived from an EMBL/GenBank/DDBJ whole genome shotgun (WGS) entry which is preliminary data.</text>
</comment>
<dbReference type="SMART" id="SM00091">
    <property type="entry name" value="PAS"/>
    <property type="match status" value="2"/>
</dbReference>
<dbReference type="PANTHER" id="PTHR44757:SF2">
    <property type="entry name" value="BIOFILM ARCHITECTURE MAINTENANCE PROTEIN MBAA"/>
    <property type="match status" value="1"/>
</dbReference>
<keyword evidence="3" id="KW-0597">Phosphoprotein</keyword>
<keyword evidence="10" id="KW-1185">Reference proteome</keyword>
<protein>
    <recommendedName>
        <fullName evidence="1">cyclic-guanylate-specific phosphodiesterase</fullName>
        <ecNumber evidence="1">3.1.4.52</ecNumber>
    </recommendedName>
</protein>
<dbReference type="PROSITE" id="PS50113">
    <property type="entry name" value="PAC"/>
    <property type="match status" value="2"/>
</dbReference>
<dbReference type="SUPFAM" id="SSF55073">
    <property type="entry name" value="Nucleotide cyclase"/>
    <property type="match status" value="1"/>
</dbReference>
<dbReference type="InterPro" id="IPR035965">
    <property type="entry name" value="PAS-like_dom_sf"/>
</dbReference>
<keyword evidence="2" id="KW-0973">c-di-GMP</keyword>
<evidence type="ECO:0000259" key="5">
    <source>
        <dbReference type="PROSITE" id="PS50112"/>
    </source>
</evidence>
<dbReference type="Gene3D" id="3.40.50.2300">
    <property type="match status" value="1"/>
</dbReference>
<feature type="domain" description="PAC" evidence="6">
    <location>
        <begin position="344"/>
        <end position="396"/>
    </location>
</feature>
<dbReference type="InterPro" id="IPR000700">
    <property type="entry name" value="PAS-assoc_C"/>
</dbReference>
<dbReference type="Proteomes" id="UP000295765">
    <property type="component" value="Unassembled WGS sequence"/>
</dbReference>
<dbReference type="PROSITE" id="PS50110">
    <property type="entry name" value="RESPONSE_REGULATORY"/>
    <property type="match status" value="1"/>
</dbReference>
<feature type="domain" description="Response regulatory" evidence="4">
    <location>
        <begin position="12"/>
        <end position="128"/>
    </location>
</feature>
<feature type="domain" description="PAC" evidence="6">
    <location>
        <begin position="222"/>
        <end position="274"/>
    </location>
</feature>
<dbReference type="InterPro" id="IPR000014">
    <property type="entry name" value="PAS"/>
</dbReference>
<dbReference type="SUPFAM" id="SSF52172">
    <property type="entry name" value="CheY-like"/>
    <property type="match status" value="1"/>
</dbReference>
<evidence type="ECO:0000256" key="2">
    <source>
        <dbReference type="ARBA" id="ARBA00022636"/>
    </source>
</evidence>
<evidence type="ECO:0000313" key="10">
    <source>
        <dbReference type="Proteomes" id="UP000295765"/>
    </source>
</evidence>
<dbReference type="SUPFAM" id="SSF55785">
    <property type="entry name" value="PYP-like sensor domain (PAS domain)"/>
    <property type="match status" value="2"/>
</dbReference>
<feature type="domain" description="PAS" evidence="5">
    <location>
        <begin position="148"/>
        <end position="218"/>
    </location>
</feature>
<dbReference type="InterPro" id="IPR011006">
    <property type="entry name" value="CheY-like_superfamily"/>
</dbReference>
<dbReference type="CDD" id="cd01948">
    <property type="entry name" value="EAL"/>
    <property type="match status" value="1"/>
</dbReference>
<dbReference type="SMART" id="SM00267">
    <property type="entry name" value="GGDEF"/>
    <property type="match status" value="1"/>
</dbReference>
<gene>
    <name evidence="9" type="ORF">EV699_101174</name>
</gene>
<feature type="domain" description="GGDEF" evidence="8">
    <location>
        <begin position="428"/>
        <end position="561"/>
    </location>
</feature>
<dbReference type="PANTHER" id="PTHR44757">
    <property type="entry name" value="DIGUANYLATE CYCLASE DGCP"/>
    <property type="match status" value="1"/>
</dbReference>
<feature type="modified residue" description="4-aspartylphosphate" evidence="3">
    <location>
        <position position="63"/>
    </location>
</feature>